<keyword evidence="5" id="KW-0539">Nucleus</keyword>
<dbReference type="InterPro" id="IPR007187">
    <property type="entry name" value="Nucleoporin_Nup133/Nup155_C"/>
</dbReference>
<dbReference type="Pfam" id="PF03177">
    <property type="entry name" value="Nucleoporin_C"/>
    <property type="match status" value="1"/>
</dbReference>
<evidence type="ECO:0008006" key="10">
    <source>
        <dbReference type="Google" id="ProtNLM"/>
    </source>
</evidence>
<keyword evidence="2" id="KW-0813">Transport</keyword>
<dbReference type="InterPro" id="IPR023696">
    <property type="entry name" value="Ureohydrolase_dom_sf"/>
</dbReference>
<dbReference type="InterPro" id="IPR004870">
    <property type="entry name" value="Nucleoporin_Nup155"/>
</dbReference>
<dbReference type="SUPFAM" id="SSF52768">
    <property type="entry name" value="Arginase/deacetylase"/>
    <property type="match status" value="1"/>
</dbReference>
<evidence type="ECO:0000313" key="8">
    <source>
        <dbReference type="EMBL" id="WKA05165.1"/>
    </source>
</evidence>
<protein>
    <recommendedName>
        <fullName evidence="10">Histone deacetylase</fullName>
    </recommendedName>
</protein>
<evidence type="ECO:0000256" key="2">
    <source>
        <dbReference type="ARBA" id="ARBA00022448"/>
    </source>
</evidence>
<evidence type="ECO:0000256" key="3">
    <source>
        <dbReference type="ARBA" id="ARBA00022491"/>
    </source>
</evidence>
<organism evidence="8 9">
    <name type="scientific">Vitis vinifera</name>
    <name type="common">Grape</name>
    <dbReference type="NCBI Taxonomy" id="29760"/>
    <lineage>
        <taxon>Eukaryota</taxon>
        <taxon>Viridiplantae</taxon>
        <taxon>Streptophyta</taxon>
        <taxon>Embryophyta</taxon>
        <taxon>Tracheophyta</taxon>
        <taxon>Spermatophyta</taxon>
        <taxon>Magnoliopsida</taxon>
        <taxon>eudicotyledons</taxon>
        <taxon>Gunneridae</taxon>
        <taxon>Pentapetalae</taxon>
        <taxon>rosids</taxon>
        <taxon>Vitales</taxon>
        <taxon>Vitaceae</taxon>
        <taxon>Viteae</taxon>
        <taxon>Vitis</taxon>
    </lineage>
</organism>
<keyword evidence="9" id="KW-1185">Reference proteome</keyword>
<dbReference type="InterPro" id="IPR037138">
    <property type="entry name" value="His_deacetylse_dom_sf"/>
</dbReference>
<dbReference type="PANTHER" id="PTHR10350">
    <property type="entry name" value="NUCLEAR PORE COMPLEX PROTEIN NUP155"/>
    <property type="match status" value="1"/>
</dbReference>
<evidence type="ECO:0000256" key="5">
    <source>
        <dbReference type="ARBA" id="ARBA00023242"/>
    </source>
</evidence>
<dbReference type="Gene3D" id="3.40.800.20">
    <property type="entry name" value="Histone deacetylase domain"/>
    <property type="match status" value="1"/>
</dbReference>
<evidence type="ECO:0000313" key="9">
    <source>
        <dbReference type="Proteomes" id="UP001227230"/>
    </source>
</evidence>
<proteinExistence type="predicted"/>
<feature type="domain" description="Nucleoporin Nup133/Nup155-like C-terminal" evidence="7">
    <location>
        <begin position="7"/>
        <end position="134"/>
    </location>
</feature>
<evidence type="ECO:0000259" key="6">
    <source>
        <dbReference type="Pfam" id="PF00850"/>
    </source>
</evidence>
<keyword evidence="3" id="KW-0678">Repressor</keyword>
<evidence type="ECO:0000259" key="7">
    <source>
        <dbReference type="Pfam" id="PF03177"/>
    </source>
</evidence>
<dbReference type="EMBL" id="CP126662">
    <property type="protein sequence ID" value="WKA05165.1"/>
    <property type="molecule type" value="Genomic_DNA"/>
</dbReference>
<sequence>MKRIRQLFLRYVEALFSLLQLLPQHHVTRLVQGFDVNLQQKLVQLTLHQPDCSEEGDRLATRLISSLMEYYTGPNDKVIVDDIGARLREGWLGYYKGTDHKLYLVVEFLEKAVVTSNTEENENLAREAFDLLNKDWRFHEVVVRLPLQKKAQALVPEGDASNERLDVEIREHTLELGSPVMSYGLSCFGNVAIAACYAQRVHELKRVLVIDFDVHHGDGTNDDSMMAQIYSSFPLIKMEATLVLVKLTR</sequence>
<dbReference type="Gene3D" id="1.20.58.1780">
    <property type="match status" value="1"/>
</dbReference>
<dbReference type="PANTHER" id="PTHR10350:SF6">
    <property type="entry name" value="NUCLEAR PORE COMPLEX PROTEIN NUP155"/>
    <property type="match status" value="1"/>
</dbReference>
<dbReference type="Pfam" id="PF00850">
    <property type="entry name" value="Hist_deacetyl"/>
    <property type="match status" value="1"/>
</dbReference>
<name>A0ABY9DCP6_VITVI</name>
<gene>
    <name evidence="8" type="ORF">VitviT2T_023146</name>
</gene>
<dbReference type="InterPro" id="IPR023801">
    <property type="entry name" value="His_deacetylse_dom"/>
</dbReference>
<accession>A0ABY9DCP6</accession>
<evidence type="ECO:0000256" key="1">
    <source>
        <dbReference type="ARBA" id="ARBA00004123"/>
    </source>
</evidence>
<feature type="domain" description="Histone deacetylase" evidence="6">
    <location>
        <begin position="184"/>
        <end position="222"/>
    </location>
</feature>
<reference evidence="8 9" key="1">
    <citation type="journal article" date="2023" name="Hortic Res">
        <title>The complete reference genome for grapevine (Vitis vinifera L.) genetics and breeding.</title>
        <authorList>
            <person name="Shi X."/>
            <person name="Cao S."/>
            <person name="Wang X."/>
            <person name="Huang S."/>
            <person name="Wang Y."/>
            <person name="Liu Z."/>
            <person name="Liu W."/>
            <person name="Leng X."/>
            <person name="Peng Y."/>
            <person name="Wang N."/>
            <person name="Wang Y."/>
            <person name="Ma Z."/>
            <person name="Xu X."/>
            <person name="Zhang F."/>
            <person name="Xue H."/>
            <person name="Zhong H."/>
            <person name="Wang Y."/>
            <person name="Zhang K."/>
            <person name="Velt A."/>
            <person name="Avia K."/>
            <person name="Holtgrawe D."/>
            <person name="Grimplet J."/>
            <person name="Matus J.T."/>
            <person name="Ware D."/>
            <person name="Wu X."/>
            <person name="Wang H."/>
            <person name="Liu C."/>
            <person name="Fang Y."/>
            <person name="Rustenholz C."/>
            <person name="Cheng Z."/>
            <person name="Xiao H."/>
            <person name="Zhou Y."/>
        </authorList>
    </citation>
    <scope>NUCLEOTIDE SEQUENCE [LARGE SCALE GENOMIC DNA]</scope>
    <source>
        <strain evidence="9">cv. Pinot noir / PN40024</strain>
        <tissue evidence="8">Leaf</tissue>
    </source>
</reference>
<dbReference type="Proteomes" id="UP001227230">
    <property type="component" value="Chromosome 15"/>
</dbReference>
<evidence type="ECO:0000256" key="4">
    <source>
        <dbReference type="ARBA" id="ARBA00022853"/>
    </source>
</evidence>
<keyword evidence="4" id="KW-0156">Chromatin regulator</keyword>
<comment type="subcellular location">
    <subcellularLocation>
        <location evidence="1">Nucleus</location>
    </subcellularLocation>
</comment>